<dbReference type="Proteomes" id="UP000003688">
    <property type="component" value="Unassembled WGS sequence"/>
</dbReference>
<protein>
    <submittedName>
        <fullName evidence="1">Uncharacterized protein</fullName>
    </submittedName>
</protein>
<evidence type="ECO:0000313" key="2">
    <source>
        <dbReference type="Proteomes" id="UP000003688"/>
    </source>
</evidence>
<dbReference type="STRING" id="320771.Cflav_PD3909"/>
<evidence type="ECO:0000313" key="1">
    <source>
        <dbReference type="EMBL" id="EEF61192.1"/>
    </source>
</evidence>
<keyword evidence="2" id="KW-1185">Reference proteome</keyword>
<accession>B9XG30</accession>
<reference evidence="1 2" key="1">
    <citation type="journal article" date="2011" name="J. Bacteriol.">
        <title>Genome sequence of 'Pedosphaera parvula' Ellin514, an aerobic Verrucomicrobial isolate from pasture soil.</title>
        <authorList>
            <person name="Kant R."/>
            <person name="van Passel M.W."/>
            <person name="Sangwan P."/>
            <person name="Palva A."/>
            <person name="Lucas S."/>
            <person name="Copeland A."/>
            <person name="Lapidus A."/>
            <person name="Glavina Del Rio T."/>
            <person name="Dalin E."/>
            <person name="Tice H."/>
            <person name="Bruce D."/>
            <person name="Goodwin L."/>
            <person name="Pitluck S."/>
            <person name="Chertkov O."/>
            <person name="Larimer F.W."/>
            <person name="Land M.L."/>
            <person name="Hauser L."/>
            <person name="Brettin T.S."/>
            <person name="Detter J.C."/>
            <person name="Han S."/>
            <person name="de Vos W.M."/>
            <person name="Janssen P.H."/>
            <person name="Smidt H."/>
        </authorList>
    </citation>
    <scope>NUCLEOTIDE SEQUENCE [LARGE SCALE GENOMIC DNA]</scope>
    <source>
        <strain evidence="1 2">Ellin514</strain>
    </source>
</reference>
<dbReference type="AlphaFoldDB" id="B9XG30"/>
<dbReference type="EMBL" id="ABOX02000011">
    <property type="protein sequence ID" value="EEF61192.1"/>
    <property type="molecule type" value="Genomic_DNA"/>
</dbReference>
<comment type="caution">
    <text evidence="1">The sequence shown here is derived from an EMBL/GenBank/DDBJ whole genome shotgun (WGS) entry which is preliminary data.</text>
</comment>
<organism evidence="1 2">
    <name type="scientific">Pedosphaera parvula (strain Ellin514)</name>
    <dbReference type="NCBI Taxonomy" id="320771"/>
    <lineage>
        <taxon>Bacteria</taxon>
        <taxon>Pseudomonadati</taxon>
        <taxon>Verrucomicrobiota</taxon>
        <taxon>Pedosphaerae</taxon>
        <taxon>Pedosphaerales</taxon>
        <taxon>Pedosphaeraceae</taxon>
        <taxon>Pedosphaera</taxon>
    </lineage>
</organism>
<gene>
    <name evidence="1" type="ORF">Cflav_PD3909</name>
</gene>
<sequence length="63" mass="7664">MSSAVSFKFVFIYEYTTRFWEHNWIYESLRTVPYFDLGRFTQWQAVQSWIKLRNGDSVISQDS</sequence>
<name>B9XG30_PEDPL</name>
<proteinExistence type="predicted"/>